<gene>
    <name evidence="1" type="ORF">GCM10011349_32120</name>
</gene>
<evidence type="ECO:0000313" key="1">
    <source>
        <dbReference type="EMBL" id="GGN55457.1"/>
    </source>
</evidence>
<sequence>MAIDRKATHRQRMRDRGLRPLEVWLPASLINSIDELKRDGVSRDAVITNVINSYLNRERHQNDDVAIQRNPE</sequence>
<dbReference type="RefSeq" id="WP_141521631.1">
    <property type="nucleotide sequence ID" value="NZ_BMLK01000016.1"/>
</dbReference>
<dbReference type="Pfam" id="PF11455">
    <property type="entry name" value="MazE-like"/>
    <property type="match status" value="1"/>
</dbReference>
<dbReference type="EMBL" id="BMLK01000016">
    <property type="protein sequence ID" value="GGN55457.1"/>
    <property type="molecule type" value="Genomic_DNA"/>
</dbReference>
<name>A0ABQ2JVM7_9SPHN</name>
<dbReference type="Proteomes" id="UP000605099">
    <property type="component" value="Unassembled WGS sequence"/>
</dbReference>
<organism evidence="1 2">
    <name type="scientific">Novosphingobium indicum</name>
    <dbReference type="NCBI Taxonomy" id="462949"/>
    <lineage>
        <taxon>Bacteria</taxon>
        <taxon>Pseudomonadati</taxon>
        <taxon>Pseudomonadota</taxon>
        <taxon>Alphaproteobacteria</taxon>
        <taxon>Sphingomonadales</taxon>
        <taxon>Sphingomonadaceae</taxon>
        <taxon>Novosphingobium</taxon>
    </lineage>
</organism>
<keyword evidence="2" id="KW-1185">Reference proteome</keyword>
<reference evidence="2" key="1">
    <citation type="journal article" date="2019" name="Int. J. Syst. Evol. Microbiol.">
        <title>The Global Catalogue of Microorganisms (GCM) 10K type strain sequencing project: providing services to taxonomists for standard genome sequencing and annotation.</title>
        <authorList>
            <consortium name="The Broad Institute Genomics Platform"/>
            <consortium name="The Broad Institute Genome Sequencing Center for Infectious Disease"/>
            <person name="Wu L."/>
            <person name="Ma J."/>
        </authorList>
    </citation>
    <scope>NUCLEOTIDE SEQUENCE [LARGE SCALE GENOMIC DNA]</scope>
    <source>
        <strain evidence="2">CGMCC 1.6784</strain>
    </source>
</reference>
<accession>A0ABQ2JVM7</accession>
<evidence type="ECO:0008006" key="3">
    <source>
        <dbReference type="Google" id="ProtNLM"/>
    </source>
</evidence>
<comment type="caution">
    <text evidence="1">The sequence shown here is derived from an EMBL/GenBank/DDBJ whole genome shotgun (WGS) entry which is preliminary data.</text>
</comment>
<proteinExistence type="predicted"/>
<protein>
    <recommendedName>
        <fullName evidence="3">CopG family transcriptional regulator</fullName>
    </recommendedName>
</protein>
<dbReference type="InterPro" id="IPR021558">
    <property type="entry name" value="MazE-like"/>
</dbReference>
<evidence type="ECO:0000313" key="2">
    <source>
        <dbReference type="Proteomes" id="UP000605099"/>
    </source>
</evidence>